<evidence type="ECO:0000256" key="4">
    <source>
        <dbReference type="ARBA" id="ARBA00022741"/>
    </source>
</evidence>
<keyword evidence="11" id="KW-1185">Reference proteome</keyword>
<name>A0ABX3KZC0_9PAST</name>
<reference evidence="10 11" key="1">
    <citation type="submission" date="2016-10" db="EMBL/GenBank/DDBJ databases">
        <title>Rodentibacter gen. nov. and new species.</title>
        <authorList>
            <person name="Christensen H."/>
        </authorList>
    </citation>
    <scope>NUCLEOTIDE SEQUENCE [LARGE SCALE GENOMIC DNA]</scope>
    <source>
        <strain evidence="10 11">1998236014</strain>
    </source>
</reference>
<comment type="catalytic activity">
    <reaction evidence="8">
        <text>L-seryl-[protein] + ATP = O-phospho-L-seryl-[protein] + ADP + H(+)</text>
        <dbReference type="Rhea" id="RHEA:17989"/>
        <dbReference type="Rhea" id="RHEA-COMP:9863"/>
        <dbReference type="Rhea" id="RHEA-COMP:11604"/>
        <dbReference type="ChEBI" id="CHEBI:15378"/>
        <dbReference type="ChEBI" id="CHEBI:29999"/>
        <dbReference type="ChEBI" id="CHEBI:30616"/>
        <dbReference type="ChEBI" id="CHEBI:83421"/>
        <dbReference type="ChEBI" id="CHEBI:456216"/>
        <dbReference type="EC" id="2.7.11.1"/>
    </reaction>
</comment>
<protein>
    <recommendedName>
        <fullName evidence="1">non-specific serine/threonine protein kinase</fullName>
        <ecNumber evidence="1">2.7.11.1</ecNumber>
    </recommendedName>
</protein>
<dbReference type="EMBL" id="MLAA01000010">
    <property type="protein sequence ID" value="OOF70522.1"/>
    <property type="molecule type" value="Genomic_DNA"/>
</dbReference>
<comment type="caution">
    <text evidence="10">The sequence shown here is derived from an EMBL/GenBank/DDBJ whole genome shotgun (WGS) entry which is preliminary data.</text>
</comment>
<accession>A0ABX3KZC0</accession>
<evidence type="ECO:0000313" key="11">
    <source>
        <dbReference type="Proteomes" id="UP000188820"/>
    </source>
</evidence>
<proteinExistence type="predicted"/>
<sequence length="238" mass="28091">MNDLFKTQVEALRSRHQGIRVFSFEFEGKRFWLKQPEKLRGVECLLKPNPKKAFAEELHILQELMKRQAPVPNVVCIGQDYFVTEDVGLTSSQLCDLKNITDEQRIQILSDCAVALISLHQQGIVHGRPAMRDIAWQDGVVKFMDFESRSKSHNQNWLISRDMLVFLHSLCREKSVSDNVLQQVFNFYRMNCPKSYWENMLDYVYKLRWVYYLLLPFKPIAKKDLVAVYRLFEQLKPL</sequence>
<gene>
    <name evidence="10" type="ORF">BKG89_03395</name>
</gene>
<keyword evidence="6" id="KW-0067">ATP-binding</keyword>
<dbReference type="InterPro" id="IPR011009">
    <property type="entry name" value="Kinase-like_dom_sf"/>
</dbReference>
<keyword evidence="5" id="KW-0418">Kinase</keyword>
<dbReference type="Proteomes" id="UP000188820">
    <property type="component" value="Unassembled WGS sequence"/>
</dbReference>
<evidence type="ECO:0000259" key="9">
    <source>
        <dbReference type="Pfam" id="PF01163"/>
    </source>
</evidence>
<evidence type="ECO:0000256" key="1">
    <source>
        <dbReference type="ARBA" id="ARBA00012513"/>
    </source>
</evidence>
<dbReference type="SUPFAM" id="SSF56112">
    <property type="entry name" value="Protein kinase-like (PK-like)"/>
    <property type="match status" value="1"/>
</dbReference>
<dbReference type="InterPro" id="IPR018934">
    <property type="entry name" value="RIO_dom"/>
</dbReference>
<feature type="domain" description="RIO-type" evidence="9">
    <location>
        <begin position="55"/>
        <end position="162"/>
    </location>
</feature>
<evidence type="ECO:0000256" key="6">
    <source>
        <dbReference type="ARBA" id="ARBA00022840"/>
    </source>
</evidence>
<dbReference type="RefSeq" id="WP_077462784.1">
    <property type="nucleotide sequence ID" value="NZ_MLAA01000010.1"/>
</dbReference>
<evidence type="ECO:0000256" key="8">
    <source>
        <dbReference type="ARBA" id="ARBA00048679"/>
    </source>
</evidence>
<keyword evidence="4" id="KW-0547">Nucleotide-binding</keyword>
<evidence type="ECO:0000256" key="2">
    <source>
        <dbReference type="ARBA" id="ARBA00022527"/>
    </source>
</evidence>
<dbReference type="Pfam" id="PF01163">
    <property type="entry name" value="RIO1"/>
    <property type="match status" value="1"/>
</dbReference>
<comment type="catalytic activity">
    <reaction evidence="7">
        <text>L-threonyl-[protein] + ATP = O-phospho-L-threonyl-[protein] + ADP + H(+)</text>
        <dbReference type="Rhea" id="RHEA:46608"/>
        <dbReference type="Rhea" id="RHEA-COMP:11060"/>
        <dbReference type="Rhea" id="RHEA-COMP:11605"/>
        <dbReference type="ChEBI" id="CHEBI:15378"/>
        <dbReference type="ChEBI" id="CHEBI:30013"/>
        <dbReference type="ChEBI" id="CHEBI:30616"/>
        <dbReference type="ChEBI" id="CHEBI:61977"/>
        <dbReference type="ChEBI" id="CHEBI:456216"/>
        <dbReference type="EC" id="2.7.11.1"/>
    </reaction>
</comment>
<evidence type="ECO:0000256" key="5">
    <source>
        <dbReference type="ARBA" id="ARBA00022777"/>
    </source>
</evidence>
<evidence type="ECO:0000313" key="10">
    <source>
        <dbReference type="EMBL" id="OOF70522.1"/>
    </source>
</evidence>
<organism evidence="10 11">
    <name type="scientific">Rodentibacter caecimuris</name>
    <dbReference type="NCBI Taxonomy" id="1796644"/>
    <lineage>
        <taxon>Bacteria</taxon>
        <taxon>Pseudomonadati</taxon>
        <taxon>Pseudomonadota</taxon>
        <taxon>Gammaproteobacteria</taxon>
        <taxon>Pasteurellales</taxon>
        <taxon>Pasteurellaceae</taxon>
        <taxon>Rodentibacter</taxon>
    </lineage>
</organism>
<dbReference type="EC" id="2.7.11.1" evidence="1"/>
<evidence type="ECO:0000256" key="7">
    <source>
        <dbReference type="ARBA" id="ARBA00047899"/>
    </source>
</evidence>
<keyword evidence="3" id="KW-0808">Transferase</keyword>
<evidence type="ECO:0000256" key="3">
    <source>
        <dbReference type="ARBA" id="ARBA00022679"/>
    </source>
</evidence>
<dbReference type="Gene3D" id="1.10.510.10">
    <property type="entry name" value="Transferase(Phosphotransferase) domain 1"/>
    <property type="match status" value="1"/>
</dbReference>
<keyword evidence="2" id="KW-0723">Serine/threonine-protein kinase</keyword>